<dbReference type="AlphaFoldDB" id="A0AAN6Z187"/>
<name>A0AAN6Z187_9PEZI</name>
<dbReference type="PANTHER" id="PTHR38663:SF1">
    <property type="entry name" value="L-ORNITHINE N(5)-MONOOXYGENASE"/>
    <property type="match status" value="1"/>
</dbReference>
<dbReference type="RefSeq" id="XP_062645053.1">
    <property type="nucleotide sequence ID" value="XM_062797159.1"/>
</dbReference>
<dbReference type="EMBL" id="MU853234">
    <property type="protein sequence ID" value="KAK4121282.1"/>
    <property type="molecule type" value="Genomic_DNA"/>
</dbReference>
<comment type="caution">
    <text evidence="1">The sequence shown here is derived from an EMBL/GenBank/DDBJ whole genome shotgun (WGS) entry which is preliminary data.</text>
</comment>
<keyword evidence="2" id="KW-1185">Reference proteome</keyword>
<dbReference type="PANTHER" id="PTHR38663">
    <property type="match status" value="1"/>
</dbReference>
<reference evidence="1" key="2">
    <citation type="submission" date="2023-05" db="EMBL/GenBank/DDBJ databases">
        <authorList>
            <consortium name="Lawrence Berkeley National Laboratory"/>
            <person name="Steindorff A."/>
            <person name="Hensen N."/>
            <person name="Bonometti L."/>
            <person name="Westerberg I."/>
            <person name="Brannstrom I.O."/>
            <person name="Guillou S."/>
            <person name="Cros-Aarteil S."/>
            <person name="Calhoun S."/>
            <person name="Haridas S."/>
            <person name="Kuo A."/>
            <person name="Mondo S."/>
            <person name="Pangilinan J."/>
            <person name="Riley R."/>
            <person name="Labutti K."/>
            <person name="Andreopoulos B."/>
            <person name="Lipzen A."/>
            <person name="Chen C."/>
            <person name="Yanf M."/>
            <person name="Daum C."/>
            <person name="Ng V."/>
            <person name="Clum A."/>
            <person name="Ohm R."/>
            <person name="Martin F."/>
            <person name="Silar P."/>
            <person name="Natvig D."/>
            <person name="Lalanne C."/>
            <person name="Gautier V."/>
            <person name="Ament-Velasquez S.L."/>
            <person name="Kruys A."/>
            <person name="Hutchinson M.I."/>
            <person name="Powell A.J."/>
            <person name="Barry K."/>
            <person name="Miller A.N."/>
            <person name="Grigoriev I.V."/>
            <person name="Debuchy R."/>
            <person name="Gladieux P."/>
            <person name="Thoren M.H."/>
            <person name="Johannesson H."/>
        </authorList>
    </citation>
    <scope>NUCLEOTIDE SEQUENCE</scope>
    <source>
        <strain evidence="1">CBS 731.68</strain>
    </source>
</reference>
<reference evidence="1" key="1">
    <citation type="journal article" date="2023" name="Mol. Phylogenet. Evol.">
        <title>Genome-scale phylogeny and comparative genomics of the fungal order Sordariales.</title>
        <authorList>
            <person name="Hensen N."/>
            <person name="Bonometti L."/>
            <person name="Westerberg I."/>
            <person name="Brannstrom I.O."/>
            <person name="Guillou S."/>
            <person name="Cros-Aarteil S."/>
            <person name="Calhoun S."/>
            <person name="Haridas S."/>
            <person name="Kuo A."/>
            <person name="Mondo S."/>
            <person name="Pangilinan J."/>
            <person name="Riley R."/>
            <person name="LaButti K."/>
            <person name="Andreopoulos B."/>
            <person name="Lipzen A."/>
            <person name="Chen C."/>
            <person name="Yan M."/>
            <person name="Daum C."/>
            <person name="Ng V."/>
            <person name="Clum A."/>
            <person name="Steindorff A."/>
            <person name="Ohm R.A."/>
            <person name="Martin F."/>
            <person name="Silar P."/>
            <person name="Natvig D.O."/>
            <person name="Lalanne C."/>
            <person name="Gautier V."/>
            <person name="Ament-Velasquez S.L."/>
            <person name="Kruys A."/>
            <person name="Hutchinson M.I."/>
            <person name="Powell A.J."/>
            <person name="Barry K."/>
            <person name="Miller A.N."/>
            <person name="Grigoriev I.V."/>
            <person name="Debuchy R."/>
            <person name="Gladieux P."/>
            <person name="Hiltunen Thoren M."/>
            <person name="Johannesson H."/>
        </authorList>
    </citation>
    <scope>NUCLEOTIDE SEQUENCE</scope>
    <source>
        <strain evidence="1">CBS 731.68</strain>
    </source>
</reference>
<evidence type="ECO:0000313" key="2">
    <source>
        <dbReference type="Proteomes" id="UP001302602"/>
    </source>
</evidence>
<dbReference type="Proteomes" id="UP001302602">
    <property type="component" value="Unassembled WGS sequence"/>
</dbReference>
<dbReference type="GeneID" id="87833926"/>
<gene>
    <name evidence="1" type="ORF">N657DRAFT_692358</name>
</gene>
<protein>
    <submittedName>
        <fullName evidence="1">Uncharacterized protein</fullName>
    </submittedName>
</protein>
<proteinExistence type="predicted"/>
<evidence type="ECO:0000313" key="1">
    <source>
        <dbReference type="EMBL" id="KAK4121282.1"/>
    </source>
</evidence>
<sequence length="190" mass="20912">MAPSSTISSSSAAAPAAFAAAARLREQNPAVIFTDKEQQRLHWMRRHGKKMALKNTKNGLLSGAHELGRERELIEIKGCVGKEVSMHVKKMRGKFTLNKSDSRIAINERGRKDHFNPTQALLSGHSSHFISRYNLNTGLVHKERVLDISCTPVHGLFSPDDNESLSTVHTNKGTPHAHIIILAVGLGNRP</sequence>
<accession>A0AAN6Z187</accession>
<organism evidence="1 2">
    <name type="scientific">Parathielavia appendiculata</name>
    <dbReference type="NCBI Taxonomy" id="2587402"/>
    <lineage>
        <taxon>Eukaryota</taxon>
        <taxon>Fungi</taxon>
        <taxon>Dikarya</taxon>
        <taxon>Ascomycota</taxon>
        <taxon>Pezizomycotina</taxon>
        <taxon>Sordariomycetes</taxon>
        <taxon>Sordariomycetidae</taxon>
        <taxon>Sordariales</taxon>
        <taxon>Chaetomiaceae</taxon>
        <taxon>Parathielavia</taxon>
    </lineage>
</organism>